<organism evidence="1 2">
    <name type="scientific">Prorocentrum cordatum</name>
    <dbReference type="NCBI Taxonomy" id="2364126"/>
    <lineage>
        <taxon>Eukaryota</taxon>
        <taxon>Sar</taxon>
        <taxon>Alveolata</taxon>
        <taxon>Dinophyceae</taxon>
        <taxon>Prorocentrales</taxon>
        <taxon>Prorocentraceae</taxon>
        <taxon>Prorocentrum</taxon>
    </lineage>
</organism>
<accession>A0ABN9WZD8</accession>
<proteinExistence type="predicted"/>
<evidence type="ECO:0000313" key="2">
    <source>
        <dbReference type="Proteomes" id="UP001189429"/>
    </source>
</evidence>
<keyword evidence="2" id="KW-1185">Reference proteome</keyword>
<reference evidence="1" key="1">
    <citation type="submission" date="2023-10" db="EMBL/GenBank/DDBJ databases">
        <authorList>
            <person name="Chen Y."/>
            <person name="Shah S."/>
            <person name="Dougan E. K."/>
            <person name="Thang M."/>
            <person name="Chan C."/>
        </authorList>
    </citation>
    <scope>NUCLEOTIDE SEQUENCE [LARGE SCALE GENOMIC DNA]</scope>
</reference>
<protein>
    <submittedName>
        <fullName evidence="1">Uncharacterized protein</fullName>
    </submittedName>
</protein>
<sequence length="200" mass="21978">MAIGKGMMAQIQAMLDANCEAITKTLKDELQTSVAGLPGQISAQGTDLQLMRSEIAAQATITANLETKGSTCCGTSVSFLPSAGSSCRQALEGGSAWRVQHDDEGGEPTIKFIGTYPRPLLMKTRMAHWQQLQSLFPELKDESTVTPIFHGVSQVYKLKFTRAADAQIFQLKLNQTCMEWVDFRGKSRHSIRVRGDHPFT</sequence>
<evidence type="ECO:0000313" key="1">
    <source>
        <dbReference type="EMBL" id="CAK0890635.1"/>
    </source>
</evidence>
<gene>
    <name evidence="1" type="ORF">PCOR1329_LOCUS70788</name>
</gene>
<name>A0ABN9WZD8_9DINO</name>
<comment type="caution">
    <text evidence="1">The sequence shown here is derived from an EMBL/GenBank/DDBJ whole genome shotgun (WGS) entry which is preliminary data.</text>
</comment>
<dbReference type="EMBL" id="CAUYUJ010019372">
    <property type="protein sequence ID" value="CAK0890635.1"/>
    <property type="molecule type" value="Genomic_DNA"/>
</dbReference>
<dbReference type="Proteomes" id="UP001189429">
    <property type="component" value="Unassembled WGS sequence"/>
</dbReference>